<dbReference type="Proteomes" id="UP000234966">
    <property type="component" value="Unassembled WGS sequence"/>
</dbReference>
<organism evidence="2 3">
    <name type="scientific">Fischerella thermalis CCMEE 5330</name>
    <dbReference type="NCBI Taxonomy" id="2019670"/>
    <lineage>
        <taxon>Bacteria</taxon>
        <taxon>Bacillati</taxon>
        <taxon>Cyanobacteriota</taxon>
        <taxon>Cyanophyceae</taxon>
        <taxon>Nostocales</taxon>
        <taxon>Hapalosiphonaceae</taxon>
        <taxon>Fischerella</taxon>
    </lineage>
</organism>
<accession>A0A2N6M9I8</accession>
<gene>
    <name evidence="2" type="ORF">CEN41_12985</name>
</gene>
<evidence type="ECO:0000313" key="3">
    <source>
        <dbReference type="Proteomes" id="UP000234966"/>
    </source>
</evidence>
<sequence>MSGWIDLNRDGDFNDTGEKVISDRSITSTTVSTTSVLITTPSTASKLIPGILIFLIGYTLGIPNNVAITVSKANISNINILLQLNNEIFI</sequence>
<evidence type="ECO:0000259" key="1">
    <source>
        <dbReference type="Pfam" id="PF20009"/>
    </source>
</evidence>
<dbReference type="EMBL" id="NMQI01000290">
    <property type="protein sequence ID" value="PMB43442.1"/>
    <property type="molecule type" value="Genomic_DNA"/>
</dbReference>
<dbReference type="AlphaFoldDB" id="A0A2N6M9I8"/>
<evidence type="ECO:0000313" key="2">
    <source>
        <dbReference type="EMBL" id="PMB43442.1"/>
    </source>
</evidence>
<feature type="domain" description="GEVED" evidence="1">
    <location>
        <begin position="2"/>
        <end position="45"/>
    </location>
</feature>
<dbReference type="InterPro" id="IPR045474">
    <property type="entry name" value="GEVED"/>
</dbReference>
<name>A0A2N6M9I8_9CYAN</name>
<proteinExistence type="predicted"/>
<dbReference type="RefSeq" id="WP_102207017.1">
    <property type="nucleotide sequence ID" value="NZ_NMQI01000290.1"/>
</dbReference>
<reference evidence="2 3" key="1">
    <citation type="submission" date="2017-07" db="EMBL/GenBank/DDBJ databases">
        <title>Genomes of Fischerella (Mastigocladus) sp. strains.</title>
        <authorList>
            <person name="Miller S.R."/>
        </authorList>
    </citation>
    <scope>NUCLEOTIDE SEQUENCE [LARGE SCALE GENOMIC DNA]</scope>
    <source>
        <strain evidence="2 3">CCMEE 5330</strain>
    </source>
</reference>
<dbReference type="Pfam" id="PF20009">
    <property type="entry name" value="GEVED"/>
    <property type="match status" value="1"/>
</dbReference>
<protein>
    <recommendedName>
        <fullName evidence="1">GEVED domain-containing protein</fullName>
    </recommendedName>
</protein>
<comment type="caution">
    <text evidence="2">The sequence shown here is derived from an EMBL/GenBank/DDBJ whole genome shotgun (WGS) entry which is preliminary data.</text>
</comment>